<dbReference type="Gramene" id="Vigun01g011700.1.v1.2">
    <property type="protein sequence ID" value="Vigun01g011700.1.v1.2"/>
    <property type="gene ID" value="Vigun01g011700.v1.2"/>
</dbReference>
<feature type="region of interest" description="Disordered" evidence="4">
    <location>
        <begin position="256"/>
        <end position="314"/>
    </location>
</feature>
<feature type="compositionally biased region" description="Polar residues" evidence="4">
    <location>
        <begin position="572"/>
        <end position="582"/>
    </location>
</feature>
<feature type="region of interest" description="Disordered" evidence="4">
    <location>
        <begin position="638"/>
        <end position="686"/>
    </location>
</feature>
<protein>
    <recommendedName>
        <fullName evidence="5">C2H2-type domain-containing protein</fullName>
    </recommendedName>
</protein>
<keyword evidence="3" id="KW-0539">Nucleus</keyword>
<feature type="region of interest" description="Disordered" evidence="4">
    <location>
        <begin position="1"/>
        <end position="113"/>
    </location>
</feature>
<evidence type="ECO:0000313" key="6">
    <source>
        <dbReference type="EMBL" id="QCD95458.1"/>
    </source>
</evidence>
<dbReference type="Pfam" id="PF04959">
    <property type="entry name" value="ARS2"/>
    <property type="match status" value="1"/>
</dbReference>
<evidence type="ECO:0000313" key="7">
    <source>
        <dbReference type="Proteomes" id="UP000501690"/>
    </source>
</evidence>
<dbReference type="EMBL" id="CP039350">
    <property type="protein sequence ID" value="QCD95458.1"/>
    <property type="molecule type" value="Genomic_DNA"/>
</dbReference>
<dbReference type="InterPro" id="IPR013087">
    <property type="entry name" value="Znf_C2H2_type"/>
</dbReference>
<feature type="domain" description="C2H2-type" evidence="5">
    <location>
        <begin position="478"/>
        <end position="501"/>
    </location>
</feature>
<dbReference type="GO" id="GO:0031053">
    <property type="term" value="P:primary miRNA processing"/>
    <property type="evidence" value="ECO:0007669"/>
    <property type="project" value="TreeGrafter"/>
</dbReference>
<evidence type="ECO:0000256" key="4">
    <source>
        <dbReference type="SAM" id="MobiDB-lite"/>
    </source>
</evidence>
<dbReference type="InterPro" id="IPR021933">
    <property type="entry name" value="SERRATE/Ars2_N"/>
</dbReference>
<feature type="compositionally biased region" description="Basic and acidic residues" evidence="4">
    <location>
        <begin position="552"/>
        <end position="571"/>
    </location>
</feature>
<dbReference type="InterPro" id="IPR039727">
    <property type="entry name" value="SE/Ars2"/>
</dbReference>
<dbReference type="Pfam" id="PF12066">
    <property type="entry name" value="SERRATE_Ars2_N"/>
    <property type="match status" value="1"/>
</dbReference>
<dbReference type="PANTHER" id="PTHR13165:SF0">
    <property type="entry name" value="SERRATE RNA EFFECTOR MOLECULE HOMOLOG"/>
    <property type="match status" value="1"/>
</dbReference>
<dbReference type="OrthoDB" id="342064at2759"/>
<feature type="compositionally biased region" description="Pro residues" evidence="4">
    <location>
        <begin position="19"/>
        <end position="28"/>
    </location>
</feature>
<dbReference type="InterPro" id="IPR007042">
    <property type="entry name" value="SERRATE/Ars2_C"/>
</dbReference>
<feature type="compositionally biased region" description="Basic and acidic residues" evidence="4">
    <location>
        <begin position="673"/>
        <end position="682"/>
    </location>
</feature>
<evidence type="ECO:0000256" key="2">
    <source>
        <dbReference type="ARBA" id="ARBA00005407"/>
    </source>
</evidence>
<gene>
    <name evidence="6" type="ORF">DEO72_LG6g151</name>
</gene>
<evidence type="ECO:0000256" key="3">
    <source>
        <dbReference type="ARBA" id="ARBA00023242"/>
    </source>
</evidence>
<dbReference type="Proteomes" id="UP000501690">
    <property type="component" value="Linkage Group LG6"/>
</dbReference>
<keyword evidence="7" id="KW-1185">Reference proteome</keyword>
<feature type="compositionally biased region" description="Basic and acidic residues" evidence="4">
    <location>
        <begin position="37"/>
        <end position="67"/>
    </location>
</feature>
<name>A0A4D6M4E9_VIGUN</name>
<reference evidence="6 7" key="1">
    <citation type="submission" date="2019-04" db="EMBL/GenBank/DDBJ databases">
        <title>An improved genome assembly and genetic linkage map for asparagus bean, Vigna unguiculata ssp. sesquipedialis.</title>
        <authorList>
            <person name="Xia Q."/>
            <person name="Zhang R."/>
            <person name="Dong Y."/>
        </authorList>
    </citation>
    <scope>NUCLEOTIDE SEQUENCE [LARGE SCALE GENOMIC DNA]</scope>
    <source>
        <tissue evidence="6">Leaf</tissue>
    </source>
</reference>
<evidence type="ECO:0000256" key="1">
    <source>
        <dbReference type="ARBA" id="ARBA00004123"/>
    </source>
</evidence>
<dbReference type="PANTHER" id="PTHR13165">
    <property type="entry name" value="ARSENITE-RESISTANCE PROTEIN 2"/>
    <property type="match status" value="1"/>
</dbReference>
<feature type="compositionally biased region" description="Pro residues" evidence="4">
    <location>
        <begin position="84"/>
        <end position="95"/>
    </location>
</feature>
<sequence>MAEVINMPPESLDQSPSASAPPPPPPPATSAAEDDPPPPRRRDRRDDRELDRHPNRSRDYYDRDRDFKRRRSPSPGYRDRRYSPQPPSRRSPPPYKRSRRGSPRGYGPEDRFGYEYFGGYERGVGGRTGYADEKSYGRLAHRSGAGYHNGMSDVGGYADLSSGGAQREGLMSYKQFIQELEDDVLPAEAERRYQEYKSEYISTQKRAYFNAHKDEEWLKDKYHPTNLLTVIERRNENARRLAKDFLLDLQSGTLDLNPGLNSSSSNKSGHVSEPNSEEETDGGIKRRRHGRGPNKDNDFSAAPKAHPISSEPRRIQADILKAQAVVRKLDMEKGIEDNILCTSDHNRNDDKSHSGSVGPIIIIRGLTSVKGLEGVELLDTLITYLWRIHGIDYYGMVEINEAKGFRHVRPEGTGHEETSKSGSEWENKLDSFWQDRLNGQDPLELMTAKEKIDAAAADVLDPYVRKIRDEKYGWKYGCGAKGCTKLFHAAEFVYKHLKLKHPELVMELTSKLREDLYFQNYMNDPDAPGGTPVMQQPQKDRSIKRRLGGLEGRLKDDRGNRRDQDRNDKMNGDNSSPSNERQMGNHDEAMYEYGGPGVPPFTSDMPPPPPVLMPVPGAGPLGPFVPAPPEVAMQMLREQGGPSYDGSGRKMRSGPHMGGPAGPIIAVPPSFRPDPRRMRSYQDLDAPEDEVTVIDYRSL</sequence>
<dbReference type="PROSITE" id="PS00028">
    <property type="entry name" value="ZINC_FINGER_C2H2_1"/>
    <property type="match status" value="1"/>
</dbReference>
<comment type="subcellular location">
    <subcellularLocation>
        <location evidence="1">Nucleus</location>
    </subcellularLocation>
</comment>
<comment type="similarity">
    <text evidence="2">Belongs to the ARS2 family.</text>
</comment>
<dbReference type="GO" id="GO:0016604">
    <property type="term" value="C:nuclear body"/>
    <property type="evidence" value="ECO:0007669"/>
    <property type="project" value="TreeGrafter"/>
</dbReference>
<proteinExistence type="inferred from homology"/>
<organism evidence="6 7">
    <name type="scientific">Vigna unguiculata</name>
    <name type="common">Cowpea</name>
    <dbReference type="NCBI Taxonomy" id="3917"/>
    <lineage>
        <taxon>Eukaryota</taxon>
        <taxon>Viridiplantae</taxon>
        <taxon>Streptophyta</taxon>
        <taxon>Embryophyta</taxon>
        <taxon>Tracheophyta</taxon>
        <taxon>Spermatophyta</taxon>
        <taxon>Magnoliopsida</taxon>
        <taxon>eudicotyledons</taxon>
        <taxon>Gunneridae</taxon>
        <taxon>Pentapetalae</taxon>
        <taxon>rosids</taxon>
        <taxon>fabids</taxon>
        <taxon>Fabales</taxon>
        <taxon>Fabaceae</taxon>
        <taxon>Papilionoideae</taxon>
        <taxon>50 kb inversion clade</taxon>
        <taxon>NPAAA clade</taxon>
        <taxon>indigoferoid/millettioid clade</taxon>
        <taxon>Phaseoleae</taxon>
        <taxon>Vigna</taxon>
    </lineage>
</organism>
<evidence type="ECO:0000259" key="5">
    <source>
        <dbReference type="PROSITE" id="PS00028"/>
    </source>
</evidence>
<accession>A0A4D6M4E9</accession>
<dbReference type="AlphaFoldDB" id="A0A4D6M4E9"/>
<feature type="region of interest" description="Disordered" evidence="4">
    <location>
        <begin position="523"/>
        <end position="583"/>
    </location>
</feature>